<evidence type="ECO:0000256" key="2">
    <source>
        <dbReference type="ARBA" id="ARBA00004749"/>
    </source>
</evidence>
<keyword evidence="9" id="KW-0830">Ubiquinone</keyword>
<dbReference type="Pfam" id="PF01494">
    <property type="entry name" value="FAD_binding_3"/>
    <property type="match status" value="1"/>
</dbReference>
<dbReference type="InterPro" id="IPR036188">
    <property type="entry name" value="FAD/NAD-bd_sf"/>
</dbReference>
<dbReference type="RefSeq" id="WP_169931472.1">
    <property type="nucleotide sequence ID" value="NZ_PIPR01000003.1"/>
</dbReference>
<dbReference type="InterPro" id="IPR018168">
    <property type="entry name" value="Ubi_Hdrlase_CS"/>
</dbReference>
<protein>
    <submittedName>
        <fullName evidence="9">Ubiquinone biosynthesis protein UbiH</fullName>
    </submittedName>
</protein>
<dbReference type="PROSITE" id="PS01304">
    <property type="entry name" value="UBIH"/>
    <property type="match status" value="1"/>
</dbReference>
<dbReference type="GO" id="GO:0071949">
    <property type="term" value="F:FAD binding"/>
    <property type="evidence" value="ECO:0007669"/>
    <property type="project" value="InterPro"/>
</dbReference>
<evidence type="ECO:0000256" key="7">
    <source>
        <dbReference type="ARBA" id="ARBA00023033"/>
    </source>
</evidence>
<dbReference type="InterPro" id="IPR002938">
    <property type="entry name" value="FAD-bd"/>
</dbReference>
<dbReference type="UniPathway" id="UPA00232"/>
<dbReference type="PRINTS" id="PR00420">
    <property type="entry name" value="RNGMNOXGNASE"/>
</dbReference>
<dbReference type="SUPFAM" id="SSF51905">
    <property type="entry name" value="FAD/NAD(P)-binding domain"/>
    <property type="match status" value="1"/>
</dbReference>
<keyword evidence="4" id="KW-0285">Flavoprotein</keyword>
<reference evidence="10" key="1">
    <citation type="journal article" date="2018" name="Front. Microbiol.">
        <title>Genome-Based Analysis Reveals the Taxonomy and Diversity of the Family Idiomarinaceae.</title>
        <authorList>
            <person name="Liu Y."/>
            <person name="Lai Q."/>
            <person name="Shao Z."/>
        </authorList>
    </citation>
    <scope>NUCLEOTIDE SEQUENCE [LARGE SCALE GENOMIC DNA]</scope>
    <source>
        <strain evidence="10">KYW314</strain>
    </source>
</reference>
<dbReference type="GO" id="GO:0006744">
    <property type="term" value="P:ubiquinone biosynthetic process"/>
    <property type="evidence" value="ECO:0007669"/>
    <property type="project" value="UniProtKB-UniPathway"/>
</dbReference>
<name>A0A7Z7ESR4_9GAMM</name>
<dbReference type="EMBL" id="PIPR01000003">
    <property type="protein sequence ID" value="RUO39208.1"/>
    <property type="molecule type" value="Genomic_DNA"/>
</dbReference>
<sequence>MAYSVLVVGGGLIGLSTAIGLREQGHQVTLIERAAAPSYTDQPELRVSALAQHSRQLLQHLQVWGQLPRERLGPYTGMEVWDHDSFGRIEFNAAEVNADDLGAIVENRVVETKLWERAQAVGVHLHPETAITELHQTETQVQVKTATGQSYQADYLIAADGVQSQIRQKVQAPLTFWDYEQRGMVAVIECEQPHGAVARQVFLPSGPVALLPLGNPNQVSLVWSCDEDQVGTYEALDDQAFANQLMRVSDSCLGTVKVVSKRASFPLRMHYAQRWLHDRVILIGDAAHSIHPLAGQGANLGFADVTAILKVFAEGEVTHRQLRQWERERKAAAVIMITAMEGFKRGFGTANPVAKVLRGLGLHAADRITPIKRMLTQVALGSSS</sequence>
<accession>A0A7Z7ESR4</accession>
<evidence type="ECO:0000256" key="6">
    <source>
        <dbReference type="ARBA" id="ARBA00023002"/>
    </source>
</evidence>
<dbReference type="PANTHER" id="PTHR43876">
    <property type="entry name" value="UBIQUINONE BIOSYNTHESIS MONOOXYGENASE COQ6, MITOCHONDRIAL"/>
    <property type="match status" value="1"/>
</dbReference>
<dbReference type="GO" id="GO:0016705">
    <property type="term" value="F:oxidoreductase activity, acting on paired donors, with incorporation or reduction of molecular oxygen"/>
    <property type="evidence" value="ECO:0007669"/>
    <property type="project" value="InterPro"/>
</dbReference>
<dbReference type="AlphaFoldDB" id="A0A7Z7ESR4"/>
<evidence type="ECO:0000256" key="4">
    <source>
        <dbReference type="ARBA" id="ARBA00022630"/>
    </source>
</evidence>
<comment type="cofactor">
    <cofactor evidence="1">
        <name>FAD</name>
        <dbReference type="ChEBI" id="CHEBI:57692"/>
    </cofactor>
</comment>
<keyword evidence="5" id="KW-0274">FAD</keyword>
<dbReference type="PANTHER" id="PTHR43876:SF7">
    <property type="entry name" value="UBIQUINONE BIOSYNTHESIS MONOOXYGENASE COQ6, MITOCHONDRIAL"/>
    <property type="match status" value="1"/>
</dbReference>
<keyword evidence="10" id="KW-1185">Reference proteome</keyword>
<dbReference type="Gene3D" id="3.50.50.60">
    <property type="entry name" value="FAD/NAD(P)-binding domain"/>
    <property type="match status" value="2"/>
</dbReference>
<evidence type="ECO:0000313" key="9">
    <source>
        <dbReference type="EMBL" id="RUO39208.1"/>
    </source>
</evidence>
<evidence type="ECO:0000256" key="3">
    <source>
        <dbReference type="ARBA" id="ARBA00005349"/>
    </source>
</evidence>
<comment type="similarity">
    <text evidence="3">Belongs to the UbiH/COQ6 family.</text>
</comment>
<comment type="caution">
    <text evidence="9">The sequence shown here is derived from an EMBL/GenBank/DDBJ whole genome shotgun (WGS) entry which is preliminary data.</text>
</comment>
<organism evidence="9 10">
    <name type="scientific">Pseudidiomarina aestuarii</name>
    <dbReference type="NCBI Taxonomy" id="624146"/>
    <lineage>
        <taxon>Bacteria</taxon>
        <taxon>Pseudomonadati</taxon>
        <taxon>Pseudomonadota</taxon>
        <taxon>Gammaproteobacteria</taxon>
        <taxon>Alteromonadales</taxon>
        <taxon>Idiomarinaceae</taxon>
        <taxon>Pseudidiomarina</taxon>
    </lineage>
</organism>
<proteinExistence type="inferred from homology"/>
<evidence type="ECO:0000256" key="5">
    <source>
        <dbReference type="ARBA" id="ARBA00022827"/>
    </source>
</evidence>
<feature type="domain" description="FAD-binding" evidence="8">
    <location>
        <begin position="3"/>
        <end position="333"/>
    </location>
</feature>
<dbReference type="GO" id="GO:0004497">
    <property type="term" value="F:monooxygenase activity"/>
    <property type="evidence" value="ECO:0007669"/>
    <property type="project" value="UniProtKB-KW"/>
</dbReference>
<dbReference type="Proteomes" id="UP000287766">
    <property type="component" value="Unassembled WGS sequence"/>
</dbReference>
<comment type="pathway">
    <text evidence="2">Cofactor biosynthesis; ubiquinone biosynthesis.</text>
</comment>
<keyword evidence="6" id="KW-0560">Oxidoreductase</keyword>
<evidence type="ECO:0000313" key="10">
    <source>
        <dbReference type="Proteomes" id="UP000287766"/>
    </source>
</evidence>
<dbReference type="InterPro" id="IPR010971">
    <property type="entry name" value="UbiH/COQ6"/>
</dbReference>
<gene>
    <name evidence="9" type="ORF">CWE22_10670</name>
</gene>
<evidence type="ECO:0000259" key="8">
    <source>
        <dbReference type="Pfam" id="PF01494"/>
    </source>
</evidence>
<keyword evidence="7" id="KW-0503">Monooxygenase</keyword>
<dbReference type="InterPro" id="IPR051205">
    <property type="entry name" value="UbiH/COQ6_monooxygenase"/>
</dbReference>
<dbReference type="NCBIfam" id="TIGR01988">
    <property type="entry name" value="Ubi-OHases"/>
    <property type="match status" value="1"/>
</dbReference>
<evidence type="ECO:0000256" key="1">
    <source>
        <dbReference type="ARBA" id="ARBA00001974"/>
    </source>
</evidence>